<name>A0A2S7SRC8_9BACT</name>
<dbReference type="OrthoDB" id="1631746at2"/>
<evidence type="ECO:0000256" key="1">
    <source>
        <dbReference type="ARBA" id="ARBA00004141"/>
    </source>
</evidence>
<comment type="caution">
    <text evidence="7">The sequence shown here is derived from an EMBL/GenBank/DDBJ whole genome shotgun (WGS) entry which is preliminary data.</text>
</comment>
<feature type="transmembrane region" description="Helical" evidence="5">
    <location>
        <begin position="159"/>
        <end position="181"/>
    </location>
</feature>
<sequence>MGGNKAVIDKYAARVLMLSFFLPMQVQVIALFVSSAWFIFRTFEDEERTPIGNYIPALGLGALYLLYLVAVLFTPASYRHVSETLCEYKLSYLLLPLVYASISPQKIRTIIGELAWFVYFSVGICVIANGWFVVKYALAPDGFHGVNHVTYRIFFEDLTSIHPTYISMYLVLAIGILLLNADNMNRILKYSLFYIQLAFLLPLLAKSPLIALALMFIHTAWLRRRKLKQYKWLFVGVAALMVLSYVFVPFVSQRVNEMAGMGTSLKQNVTDNSIHERKMILAVDLDMVKRYGVTGCSPGRLLYLLKQKYFFYSMYYGRDVNAFDPHNEYFYHWISLGIPGIALFLLALGMHFFKALKNRDNLYIYLLLVLGITFFTESVLATQHGLLFYAFFSSLLFFNRQKIAG</sequence>
<evidence type="ECO:0000256" key="3">
    <source>
        <dbReference type="ARBA" id="ARBA00022989"/>
    </source>
</evidence>
<dbReference type="RefSeq" id="WP_105040909.1">
    <property type="nucleotide sequence ID" value="NZ_PPSL01000006.1"/>
</dbReference>
<feature type="transmembrane region" description="Helical" evidence="5">
    <location>
        <begin position="193"/>
        <end position="220"/>
    </location>
</feature>
<dbReference type="InterPro" id="IPR051533">
    <property type="entry name" value="WaaL-like"/>
</dbReference>
<evidence type="ECO:0000256" key="5">
    <source>
        <dbReference type="SAM" id="Phobius"/>
    </source>
</evidence>
<dbReference type="PANTHER" id="PTHR37422:SF17">
    <property type="entry name" value="O-ANTIGEN LIGASE"/>
    <property type="match status" value="1"/>
</dbReference>
<dbReference type="InterPro" id="IPR007016">
    <property type="entry name" value="O-antigen_ligase-rel_domated"/>
</dbReference>
<proteinExistence type="predicted"/>
<organism evidence="7 8">
    <name type="scientific">Flavipsychrobacter stenotrophus</name>
    <dbReference type="NCBI Taxonomy" id="2077091"/>
    <lineage>
        <taxon>Bacteria</taxon>
        <taxon>Pseudomonadati</taxon>
        <taxon>Bacteroidota</taxon>
        <taxon>Chitinophagia</taxon>
        <taxon>Chitinophagales</taxon>
        <taxon>Chitinophagaceae</taxon>
        <taxon>Flavipsychrobacter</taxon>
    </lineage>
</organism>
<dbReference type="AlphaFoldDB" id="A0A2S7SRC8"/>
<keyword evidence="2 5" id="KW-0812">Transmembrane</keyword>
<feature type="transmembrane region" description="Helical" evidence="5">
    <location>
        <begin position="12"/>
        <end position="39"/>
    </location>
</feature>
<reference evidence="7 8" key="1">
    <citation type="submission" date="2018-01" db="EMBL/GenBank/DDBJ databases">
        <title>A novel member of the phylum Bacteroidetes isolated from glacier ice.</title>
        <authorList>
            <person name="Liu Q."/>
            <person name="Xin Y.-H."/>
        </authorList>
    </citation>
    <scope>NUCLEOTIDE SEQUENCE [LARGE SCALE GENOMIC DNA]</scope>
    <source>
        <strain evidence="7 8">RB1R16</strain>
    </source>
</reference>
<dbReference type="EMBL" id="PPSL01000006">
    <property type="protein sequence ID" value="PQJ09459.1"/>
    <property type="molecule type" value="Genomic_DNA"/>
</dbReference>
<dbReference type="GO" id="GO:0016020">
    <property type="term" value="C:membrane"/>
    <property type="evidence" value="ECO:0007669"/>
    <property type="project" value="UniProtKB-SubCell"/>
</dbReference>
<feature type="transmembrane region" description="Helical" evidence="5">
    <location>
        <begin position="114"/>
        <end position="138"/>
    </location>
</feature>
<keyword evidence="4 5" id="KW-0472">Membrane</keyword>
<evidence type="ECO:0000259" key="6">
    <source>
        <dbReference type="Pfam" id="PF04932"/>
    </source>
</evidence>
<evidence type="ECO:0000313" key="8">
    <source>
        <dbReference type="Proteomes" id="UP000239872"/>
    </source>
</evidence>
<feature type="transmembrane region" description="Helical" evidence="5">
    <location>
        <begin position="330"/>
        <end position="350"/>
    </location>
</feature>
<keyword evidence="3 5" id="KW-1133">Transmembrane helix</keyword>
<feature type="transmembrane region" description="Helical" evidence="5">
    <location>
        <begin position="51"/>
        <end position="73"/>
    </location>
</feature>
<feature type="transmembrane region" description="Helical" evidence="5">
    <location>
        <begin position="232"/>
        <end position="251"/>
    </location>
</feature>
<comment type="subcellular location">
    <subcellularLocation>
        <location evidence="1">Membrane</location>
        <topology evidence="1">Multi-pass membrane protein</topology>
    </subcellularLocation>
</comment>
<dbReference type="PANTHER" id="PTHR37422">
    <property type="entry name" value="TEICHURONIC ACID BIOSYNTHESIS PROTEIN TUAE"/>
    <property type="match status" value="1"/>
</dbReference>
<dbReference type="Proteomes" id="UP000239872">
    <property type="component" value="Unassembled WGS sequence"/>
</dbReference>
<dbReference type="Pfam" id="PF04932">
    <property type="entry name" value="Wzy_C"/>
    <property type="match status" value="1"/>
</dbReference>
<feature type="domain" description="O-antigen ligase-related" evidence="6">
    <location>
        <begin position="197"/>
        <end position="345"/>
    </location>
</feature>
<evidence type="ECO:0000256" key="4">
    <source>
        <dbReference type="ARBA" id="ARBA00023136"/>
    </source>
</evidence>
<keyword evidence="8" id="KW-1185">Reference proteome</keyword>
<feature type="transmembrane region" description="Helical" evidence="5">
    <location>
        <begin position="362"/>
        <end position="380"/>
    </location>
</feature>
<protein>
    <recommendedName>
        <fullName evidence="6">O-antigen ligase-related domain-containing protein</fullName>
    </recommendedName>
</protein>
<accession>A0A2S7SRC8</accession>
<evidence type="ECO:0000256" key="2">
    <source>
        <dbReference type="ARBA" id="ARBA00022692"/>
    </source>
</evidence>
<evidence type="ECO:0000313" key="7">
    <source>
        <dbReference type="EMBL" id="PQJ09459.1"/>
    </source>
</evidence>
<gene>
    <name evidence="7" type="ORF">CJD36_019660</name>
</gene>